<dbReference type="Proteomes" id="UP000074410">
    <property type="component" value="Unassembled WGS sequence"/>
</dbReference>
<feature type="region of interest" description="Disordered" evidence="1">
    <location>
        <begin position="23"/>
        <end position="56"/>
    </location>
</feature>
<comment type="caution">
    <text evidence="2">The sequence shown here is derived from an EMBL/GenBank/DDBJ whole genome shotgun (WGS) entry which is preliminary data.</text>
</comment>
<gene>
    <name evidence="2" type="ORF">NS258_15185</name>
</gene>
<evidence type="ECO:0000313" key="3">
    <source>
        <dbReference type="Proteomes" id="UP000074410"/>
    </source>
</evidence>
<name>A0A147J600_9SPHN</name>
<dbReference type="EMBL" id="LDTC01000133">
    <property type="protein sequence ID" value="KTW09659.1"/>
    <property type="molecule type" value="Genomic_DNA"/>
</dbReference>
<reference evidence="2 3" key="1">
    <citation type="journal article" date="2016" name="Front. Microbiol.">
        <title>Genomic Resource of Rice Seed Associated Bacteria.</title>
        <authorList>
            <person name="Midha S."/>
            <person name="Bansal K."/>
            <person name="Sharma S."/>
            <person name="Kumar N."/>
            <person name="Patil P.P."/>
            <person name="Chaudhry V."/>
            <person name="Patil P.B."/>
        </authorList>
    </citation>
    <scope>NUCLEOTIDE SEQUENCE [LARGE SCALE GENOMIC DNA]</scope>
    <source>
        <strain evidence="2 3">NS258</strain>
    </source>
</reference>
<dbReference type="AlphaFoldDB" id="A0A147J600"/>
<feature type="region of interest" description="Disordered" evidence="1">
    <location>
        <begin position="76"/>
        <end position="153"/>
    </location>
</feature>
<proteinExistence type="predicted"/>
<dbReference type="Pfam" id="PF10691">
    <property type="entry name" value="DUF2497"/>
    <property type="match status" value="1"/>
</dbReference>
<dbReference type="RefSeq" id="WP_193754699.1">
    <property type="nucleotide sequence ID" value="NZ_LDTC01000133.1"/>
</dbReference>
<evidence type="ECO:0008006" key="4">
    <source>
        <dbReference type="Google" id="ProtNLM"/>
    </source>
</evidence>
<organism evidence="2 3">
    <name type="scientific">Sphingomonas sanguinis</name>
    <dbReference type="NCBI Taxonomy" id="33051"/>
    <lineage>
        <taxon>Bacteria</taxon>
        <taxon>Pseudomonadati</taxon>
        <taxon>Pseudomonadota</taxon>
        <taxon>Alphaproteobacteria</taxon>
        <taxon>Sphingomonadales</taxon>
        <taxon>Sphingomonadaceae</taxon>
        <taxon>Sphingomonas</taxon>
    </lineage>
</organism>
<accession>A0A147J600</accession>
<dbReference type="PATRIC" id="fig|33051.5.peg.606"/>
<dbReference type="InterPro" id="IPR019632">
    <property type="entry name" value="DUF2497"/>
</dbReference>
<evidence type="ECO:0000256" key="1">
    <source>
        <dbReference type="SAM" id="MobiDB-lite"/>
    </source>
</evidence>
<evidence type="ECO:0000313" key="2">
    <source>
        <dbReference type="EMBL" id="KTW09659.1"/>
    </source>
</evidence>
<protein>
    <recommendedName>
        <fullName evidence="4">Pole-organizing protein PopZ</fullName>
    </recommendedName>
</protein>
<sequence length="192" mass="20508">MGEVSAEPSMEEILSSIKRIIAEEGEVPARQRRQPRPVPSPVVDEDSPEVLELSDPMPLRMKVEAAAARAAESAMRGVVEPAAAPAPAPAPEPVAQVVPPAPVAAPAPAALDDEDDAEEAIVSPRAAQASRGSLEALSRMMVKPEPSSDGTLEGMVREMLRPMLRDWLDANLPEMVEAMVAREIARITREGR</sequence>